<dbReference type="Proteomes" id="UP001159363">
    <property type="component" value="Chromosome 2"/>
</dbReference>
<organism evidence="1 2">
    <name type="scientific">Dryococelus australis</name>
    <dbReference type="NCBI Taxonomy" id="614101"/>
    <lineage>
        <taxon>Eukaryota</taxon>
        <taxon>Metazoa</taxon>
        <taxon>Ecdysozoa</taxon>
        <taxon>Arthropoda</taxon>
        <taxon>Hexapoda</taxon>
        <taxon>Insecta</taxon>
        <taxon>Pterygota</taxon>
        <taxon>Neoptera</taxon>
        <taxon>Polyneoptera</taxon>
        <taxon>Phasmatodea</taxon>
        <taxon>Verophasmatodea</taxon>
        <taxon>Anareolatae</taxon>
        <taxon>Phasmatidae</taxon>
        <taxon>Eurycanthinae</taxon>
        <taxon>Dryococelus</taxon>
    </lineage>
</organism>
<reference evidence="1 2" key="1">
    <citation type="submission" date="2023-02" db="EMBL/GenBank/DDBJ databases">
        <title>LHISI_Scaffold_Assembly.</title>
        <authorList>
            <person name="Stuart O.P."/>
            <person name="Cleave R."/>
            <person name="Magrath M.J.L."/>
            <person name="Mikheyev A.S."/>
        </authorList>
    </citation>
    <scope>NUCLEOTIDE SEQUENCE [LARGE SCALE GENOMIC DNA]</scope>
    <source>
        <strain evidence="1">Daus_M_001</strain>
        <tissue evidence="1">Leg muscle</tissue>
    </source>
</reference>
<evidence type="ECO:0000313" key="1">
    <source>
        <dbReference type="EMBL" id="KAJ8893576.1"/>
    </source>
</evidence>
<protein>
    <submittedName>
        <fullName evidence="1">Uncharacterized protein</fullName>
    </submittedName>
</protein>
<gene>
    <name evidence="1" type="ORF">PR048_006176</name>
</gene>
<proteinExistence type="predicted"/>
<accession>A0ABQ9IA96</accession>
<evidence type="ECO:0000313" key="2">
    <source>
        <dbReference type="Proteomes" id="UP001159363"/>
    </source>
</evidence>
<keyword evidence="2" id="KW-1185">Reference proteome</keyword>
<dbReference type="EMBL" id="JARBHB010000002">
    <property type="protein sequence ID" value="KAJ8893576.1"/>
    <property type="molecule type" value="Genomic_DNA"/>
</dbReference>
<comment type="caution">
    <text evidence="1">The sequence shown here is derived from an EMBL/GenBank/DDBJ whole genome shotgun (WGS) entry which is preliminary data.</text>
</comment>
<feature type="non-terminal residue" evidence="1">
    <location>
        <position position="104"/>
    </location>
</feature>
<name>A0ABQ9IA96_9NEOP</name>
<sequence length="104" mass="11372">MEVPQTRSRNFSVGDAVLFRNYSGGYKWQHVTLQSKVGYHTYSVMGNNCQTCQRHGCTKLGEWLVETLPMAPGDTSIPDRSMDGPVAVVPVEAYPPSMPAGPIA</sequence>